<reference evidence="1 2" key="1">
    <citation type="journal article" date="2022" name="New Phytol.">
        <title>Ecological generalism drives hyperdiversity of secondary metabolite gene clusters in xylarialean endophytes.</title>
        <authorList>
            <person name="Franco M.E.E."/>
            <person name="Wisecaver J.H."/>
            <person name="Arnold A.E."/>
            <person name="Ju Y.M."/>
            <person name="Slot J.C."/>
            <person name="Ahrendt S."/>
            <person name="Moore L.P."/>
            <person name="Eastman K.E."/>
            <person name="Scott K."/>
            <person name="Konkel Z."/>
            <person name="Mondo S.J."/>
            <person name="Kuo A."/>
            <person name="Hayes R.D."/>
            <person name="Haridas S."/>
            <person name="Andreopoulos B."/>
            <person name="Riley R."/>
            <person name="LaButti K."/>
            <person name="Pangilinan J."/>
            <person name="Lipzen A."/>
            <person name="Amirebrahimi M."/>
            <person name="Yan J."/>
            <person name="Adam C."/>
            <person name="Keymanesh K."/>
            <person name="Ng V."/>
            <person name="Louie K."/>
            <person name="Northen T."/>
            <person name="Drula E."/>
            <person name="Henrissat B."/>
            <person name="Hsieh H.M."/>
            <person name="Youens-Clark K."/>
            <person name="Lutzoni F."/>
            <person name="Miadlikowska J."/>
            <person name="Eastwood D.C."/>
            <person name="Hamelin R.C."/>
            <person name="Grigoriev I.V."/>
            <person name="U'Ren J.M."/>
        </authorList>
    </citation>
    <scope>NUCLEOTIDE SEQUENCE [LARGE SCALE GENOMIC DNA]</scope>
    <source>
        <strain evidence="1 2">ER1909</strain>
    </source>
</reference>
<sequence>MVLKAALTVLLLAAVSPVFLDAFQRVMLLWNNAPGRLATINTFKSYEVKFADKTRNCEDALIIESKGIAIVGCDPGRERYNTVMGIFLPNPIPGAEIYAYDYKNADTSDSDSLTRFEILGYEPGSNLHTLGMEFQEETSTLFVANHRTDGSTVEMFTMDFEAHTATHFRTIRHPLLHATNSITLINDNELLITNDHHFLIKEQRMLSRLETYLGLPLGTVVHVDVSPLLEDPASTVKAKVVARVAFANGIEKLNDTTVAVASTSKAAVHLYDLGAPSSKDDGMTLTYKSKIEFPFLVDNIQASSDGALFAAGHPYVFSLEKFARTRHLCNSPDDLAAAAPELQEYCATASSASWVSKWTEEGGLEHLYVGAEYPTSCTAAFDAQRNVGIITGLYAKGILVWRD</sequence>
<gene>
    <name evidence="1" type="ORF">F4821DRAFT_239604</name>
</gene>
<name>A0ACC0CZE4_9PEZI</name>
<protein>
    <submittedName>
        <fullName evidence="1">Calcium-dependent phosphotriesterase</fullName>
    </submittedName>
</protein>
<dbReference type="Proteomes" id="UP001497680">
    <property type="component" value="Unassembled WGS sequence"/>
</dbReference>
<proteinExistence type="predicted"/>
<evidence type="ECO:0000313" key="2">
    <source>
        <dbReference type="Proteomes" id="UP001497680"/>
    </source>
</evidence>
<dbReference type="EMBL" id="MU394321">
    <property type="protein sequence ID" value="KAI6085801.1"/>
    <property type="molecule type" value="Genomic_DNA"/>
</dbReference>
<accession>A0ACC0CZE4</accession>
<keyword evidence="2" id="KW-1185">Reference proteome</keyword>
<organism evidence="1 2">
    <name type="scientific">Hypoxylon rubiginosum</name>
    <dbReference type="NCBI Taxonomy" id="110542"/>
    <lineage>
        <taxon>Eukaryota</taxon>
        <taxon>Fungi</taxon>
        <taxon>Dikarya</taxon>
        <taxon>Ascomycota</taxon>
        <taxon>Pezizomycotina</taxon>
        <taxon>Sordariomycetes</taxon>
        <taxon>Xylariomycetidae</taxon>
        <taxon>Xylariales</taxon>
        <taxon>Hypoxylaceae</taxon>
        <taxon>Hypoxylon</taxon>
    </lineage>
</organism>
<comment type="caution">
    <text evidence="1">The sequence shown here is derived from an EMBL/GenBank/DDBJ whole genome shotgun (WGS) entry which is preliminary data.</text>
</comment>
<evidence type="ECO:0000313" key="1">
    <source>
        <dbReference type="EMBL" id="KAI6085801.1"/>
    </source>
</evidence>